<gene>
    <name evidence="1" type="primary">RvY_00960-1</name>
    <name evidence="1" type="synonym">RvY_00960.1</name>
    <name evidence="1" type="ORF">RvY_00960</name>
</gene>
<dbReference type="EMBL" id="BDGG01000001">
    <property type="protein sequence ID" value="GAU88220.1"/>
    <property type="molecule type" value="Genomic_DNA"/>
</dbReference>
<dbReference type="Proteomes" id="UP000186922">
    <property type="component" value="Unassembled WGS sequence"/>
</dbReference>
<protein>
    <submittedName>
        <fullName evidence="1">Uncharacterized protein</fullName>
    </submittedName>
</protein>
<evidence type="ECO:0000313" key="1">
    <source>
        <dbReference type="EMBL" id="GAU88220.1"/>
    </source>
</evidence>
<organism evidence="1 2">
    <name type="scientific">Ramazzottius varieornatus</name>
    <name type="common">Water bear</name>
    <name type="synonym">Tardigrade</name>
    <dbReference type="NCBI Taxonomy" id="947166"/>
    <lineage>
        <taxon>Eukaryota</taxon>
        <taxon>Metazoa</taxon>
        <taxon>Ecdysozoa</taxon>
        <taxon>Tardigrada</taxon>
        <taxon>Eutardigrada</taxon>
        <taxon>Parachela</taxon>
        <taxon>Hypsibioidea</taxon>
        <taxon>Ramazzottiidae</taxon>
        <taxon>Ramazzottius</taxon>
    </lineage>
</organism>
<keyword evidence="2" id="KW-1185">Reference proteome</keyword>
<proteinExistence type="predicted"/>
<dbReference type="AlphaFoldDB" id="A0A1D1UI91"/>
<comment type="caution">
    <text evidence="1">The sequence shown here is derived from an EMBL/GenBank/DDBJ whole genome shotgun (WGS) entry which is preliminary data.</text>
</comment>
<sequence length="119" mass="13213">MLEAKTVYSFVPINPCNTTVMTNNGPEMISFYTLRIEGCHVMSCHFNTKCQCQWMLQRKDVLSCRIRTSLCHILDSSADVEFLIGVVSCASPVGARSPLMELYVSQVGGVLPDSGYWSP</sequence>
<evidence type="ECO:0000313" key="2">
    <source>
        <dbReference type="Proteomes" id="UP000186922"/>
    </source>
</evidence>
<accession>A0A1D1UI91</accession>
<reference evidence="1 2" key="1">
    <citation type="journal article" date="2016" name="Nat. Commun.">
        <title>Extremotolerant tardigrade genome and improved radiotolerance of human cultured cells by tardigrade-unique protein.</title>
        <authorList>
            <person name="Hashimoto T."/>
            <person name="Horikawa D.D."/>
            <person name="Saito Y."/>
            <person name="Kuwahara H."/>
            <person name="Kozuka-Hata H."/>
            <person name="Shin-I T."/>
            <person name="Minakuchi Y."/>
            <person name="Ohishi K."/>
            <person name="Motoyama A."/>
            <person name="Aizu T."/>
            <person name="Enomoto A."/>
            <person name="Kondo K."/>
            <person name="Tanaka S."/>
            <person name="Hara Y."/>
            <person name="Koshikawa S."/>
            <person name="Sagara H."/>
            <person name="Miura T."/>
            <person name="Yokobori S."/>
            <person name="Miyagawa K."/>
            <person name="Suzuki Y."/>
            <person name="Kubo T."/>
            <person name="Oyama M."/>
            <person name="Kohara Y."/>
            <person name="Fujiyama A."/>
            <person name="Arakawa K."/>
            <person name="Katayama T."/>
            <person name="Toyoda A."/>
            <person name="Kunieda T."/>
        </authorList>
    </citation>
    <scope>NUCLEOTIDE SEQUENCE [LARGE SCALE GENOMIC DNA]</scope>
    <source>
        <strain evidence="1 2">YOKOZUNA-1</strain>
    </source>
</reference>
<name>A0A1D1UI91_RAMVA</name>